<proteinExistence type="predicted"/>
<dbReference type="EMBL" id="JASNQZ010000015">
    <property type="protein sequence ID" value="KAL0946016.1"/>
    <property type="molecule type" value="Genomic_DNA"/>
</dbReference>
<dbReference type="Gene3D" id="3.40.50.1820">
    <property type="entry name" value="alpha/beta hydrolase"/>
    <property type="match status" value="1"/>
</dbReference>
<dbReference type="SUPFAM" id="SSF53474">
    <property type="entry name" value="alpha/beta-Hydrolases"/>
    <property type="match status" value="1"/>
</dbReference>
<evidence type="ECO:0000313" key="2">
    <source>
        <dbReference type="EMBL" id="KAL0946016.1"/>
    </source>
</evidence>
<gene>
    <name evidence="2" type="ORF">HGRIS_012293</name>
</gene>
<name>A0ABR3IRZ1_9AGAR</name>
<evidence type="ECO:0000259" key="1">
    <source>
        <dbReference type="Pfam" id="PF00135"/>
    </source>
</evidence>
<feature type="domain" description="Carboxylesterase type B" evidence="1">
    <location>
        <begin position="12"/>
        <end position="130"/>
    </location>
</feature>
<accession>A0ABR3IRZ1</accession>
<dbReference type="InterPro" id="IPR029058">
    <property type="entry name" value="AB_hydrolase_fold"/>
</dbReference>
<comment type="caution">
    <text evidence="2">The sequence shown here is derived from an EMBL/GenBank/DDBJ whole genome shotgun (WGS) entry which is preliminary data.</text>
</comment>
<organism evidence="2 3">
    <name type="scientific">Hohenbuehelia grisea</name>
    <dbReference type="NCBI Taxonomy" id="104357"/>
    <lineage>
        <taxon>Eukaryota</taxon>
        <taxon>Fungi</taxon>
        <taxon>Dikarya</taxon>
        <taxon>Basidiomycota</taxon>
        <taxon>Agaricomycotina</taxon>
        <taxon>Agaricomycetes</taxon>
        <taxon>Agaricomycetidae</taxon>
        <taxon>Agaricales</taxon>
        <taxon>Pleurotineae</taxon>
        <taxon>Pleurotaceae</taxon>
        <taxon>Hohenbuehelia</taxon>
    </lineage>
</organism>
<keyword evidence="3" id="KW-1185">Reference proteome</keyword>
<sequence length="174" mass="20051">MYPLSTYPSPAHQASESIADAMFFCGRSWMAEAWAKTKARVWTYRYNTPNPTSPYYEIPGDVQHAAENWVMFKGVNTGNNGTFEFMSLNSTLTAFSHELFDYWLSFVRSKDPNVHRTNGAPVWAPHTMDRARIVLEDGVEVNGTYVSGCFMETETVREKERCDFIWRMMEKGMN</sequence>
<dbReference type="Pfam" id="PF00135">
    <property type="entry name" value="COesterase"/>
    <property type="match status" value="1"/>
</dbReference>
<reference evidence="3" key="1">
    <citation type="submission" date="2024-06" db="EMBL/GenBank/DDBJ databases">
        <title>Multi-omics analyses provide insights into the biosynthesis of the anticancer antibiotic pleurotin in Hohenbuehelia grisea.</title>
        <authorList>
            <person name="Weaver J.A."/>
            <person name="Alberti F."/>
        </authorList>
    </citation>
    <scope>NUCLEOTIDE SEQUENCE [LARGE SCALE GENOMIC DNA]</scope>
    <source>
        <strain evidence="3">T-177</strain>
    </source>
</reference>
<dbReference type="Proteomes" id="UP001556367">
    <property type="component" value="Unassembled WGS sequence"/>
</dbReference>
<evidence type="ECO:0000313" key="3">
    <source>
        <dbReference type="Proteomes" id="UP001556367"/>
    </source>
</evidence>
<dbReference type="InterPro" id="IPR002018">
    <property type="entry name" value="CarbesteraseB"/>
</dbReference>
<protein>
    <recommendedName>
        <fullName evidence="1">Carboxylesterase type B domain-containing protein</fullName>
    </recommendedName>
</protein>